<evidence type="ECO:0008006" key="3">
    <source>
        <dbReference type="Google" id="ProtNLM"/>
    </source>
</evidence>
<dbReference type="Proteomes" id="UP001575181">
    <property type="component" value="Unassembled WGS sequence"/>
</dbReference>
<protein>
    <recommendedName>
        <fullName evidence="3">YecA family protein</fullName>
    </recommendedName>
</protein>
<evidence type="ECO:0000313" key="1">
    <source>
        <dbReference type="EMBL" id="MFA9460603.1"/>
    </source>
</evidence>
<reference evidence="1 2" key="1">
    <citation type="submission" date="2024-08" db="EMBL/GenBank/DDBJ databases">
        <title>Whole-genome sequencing of halo(alkali)philic microorganisms from hypersaline lakes.</title>
        <authorList>
            <person name="Sorokin D.Y."/>
            <person name="Merkel A.Y."/>
            <person name="Messina E."/>
            <person name="Yakimov M."/>
        </authorList>
    </citation>
    <scope>NUCLEOTIDE SEQUENCE [LARGE SCALE GENOMIC DNA]</scope>
    <source>
        <strain evidence="1 2">Cl-TMA</strain>
    </source>
</reference>
<dbReference type="RefSeq" id="WP_373655384.1">
    <property type="nucleotide sequence ID" value="NZ_JBGUAW010000004.1"/>
</dbReference>
<comment type="caution">
    <text evidence="1">The sequence shown here is derived from an EMBL/GenBank/DDBJ whole genome shotgun (WGS) entry which is preliminary data.</text>
</comment>
<evidence type="ECO:0000313" key="2">
    <source>
        <dbReference type="Proteomes" id="UP001575181"/>
    </source>
</evidence>
<dbReference type="EMBL" id="JBGUAW010000004">
    <property type="protein sequence ID" value="MFA9460603.1"/>
    <property type="molecule type" value="Genomic_DNA"/>
</dbReference>
<name>A0ABV4TTE9_9GAMM</name>
<proteinExistence type="predicted"/>
<gene>
    <name evidence="1" type="ORF">ACERLL_07165</name>
</gene>
<sequence length="206" mass="22852">MDTSFLHKAADLLRSWYGEHTEQGAEIPVRTRVSDEEDVPGAAPVEPLYPDQVETIAQTLDQRLESMAQGRLYAYQGEPPEELGNALNLDAGLILIALDETLNSGESGVDHLRDIMEQWGRLRGEALPEQELEDFLGMATEYLSAWKDFPDQEVFPFVLAIGATDTYMLAEGEESPEPEHVARVAAAMLDDAARFYADVSRIVGVR</sequence>
<accession>A0ABV4TTE9</accession>
<organism evidence="1 2">
    <name type="scientific">Thiohalorhabdus methylotrophus</name>
    <dbReference type="NCBI Taxonomy" id="3242694"/>
    <lineage>
        <taxon>Bacteria</taxon>
        <taxon>Pseudomonadati</taxon>
        <taxon>Pseudomonadota</taxon>
        <taxon>Gammaproteobacteria</taxon>
        <taxon>Thiohalorhabdales</taxon>
        <taxon>Thiohalorhabdaceae</taxon>
        <taxon>Thiohalorhabdus</taxon>
    </lineage>
</organism>
<keyword evidence="2" id="KW-1185">Reference proteome</keyword>